<keyword evidence="3" id="KW-1185">Reference proteome</keyword>
<comment type="caution">
    <text evidence="2">The sequence shown here is derived from an EMBL/GenBank/DDBJ whole genome shotgun (WGS) entry which is preliminary data.</text>
</comment>
<name>A0ABX0PMN5_9BURK</name>
<dbReference type="InterPro" id="IPR011051">
    <property type="entry name" value="RmlC_Cupin_sf"/>
</dbReference>
<proteinExistence type="predicted"/>
<dbReference type="Gene3D" id="2.60.120.10">
    <property type="entry name" value="Jelly Rolls"/>
    <property type="match status" value="2"/>
</dbReference>
<dbReference type="EMBL" id="JAAQOM010000026">
    <property type="protein sequence ID" value="NIA57684.1"/>
    <property type="molecule type" value="Genomic_DNA"/>
</dbReference>
<dbReference type="RefSeq" id="WP_166864761.1">
    <property type="nucleotide sequence ID" value="NZ_JAAQOM010000026.1"/>
</dbReference>
<organism evidence="2 3">
    <name type="scientific">Telluria antibiotica</name>
    <dbReference type="NCBI Taxonomy" id="2717319"/>
    <lineage>
        <taxon>Bacteria</taxon>
        <taxon>Pseudomonadati</taxon>
        <taxon>Pseudomonadota</taxon>
        <taxon>Betaproteobacteria</taxon>
        <taxon>Burkholderiales</taxon>
        <taxon>Oxalobacteraceae</taxon>
        <taxon>Telluria group</taxon>
        <taxon>Telluria</taxon>
    </lineage>
</organism>
<evidence type="ECO:0000313" key="3">
    <source>
        <dbReference type="Proteomes" id="UP000716322"/>
    </source>
</evidence>
<dbReference type="PANTHER" id="PTHR40943">
    <property type="entry name" value="CYTOPLASMIC PROTEIN-RELATED"/>
    <property type="match status" value="1"/>
</dbReference>
<gene>
    <name evidence="2" type="ORF">HAV22_29065</name>
</gene>
<dbReference type="InterPro" id="IPR014710">
    <property type="entry name" value="RmlC-like_jellyroll"/>
</dbReference>
<dbReference type="Pfam" id="PF05899">
    <property type="entry name" value="Cupin_3"/>
    <property type="match status" value="1"/>
</dbReference>
<sequence>MPNPLSAATTPPSFVDMRQFARDPSQGSAVAAAPGADRFLASRRCLDWAPGHVTAGVITLEAGGAAVPSMPADEFLIVDAGRLVLTYPDTVLTLDAGQSAVIQQGAAFSWSAEGPVSLIFVRYNGSQPGERAIVPIRENPQLEPSGAPLAELLLTPTPACRNYSDYRSADGEFVCGTWDSTPYHRRAMLYRHFELMYLLEGSVTFVDGTGREGTFSKGDIFLIGQGATCSWESREQVAKVYVIYRPA</sequence>
<dbReference type="SUPFAM" id="SSF51182">
    <property type="entry name" value="RmlC-like cupins"/>
    <property type="match status" value="1"/>
</dbReference>
<dbReference type="Proteomes" id="UP000716322">
    <property type="component" value="Unassembled WGS sequence"/>
</dbReference>
<reference evidence="2 3" key="1">
    <citation type="submission" date="2020-03" db="EMBL/GenBank/DDBJ databases">
        <title>Genome sequence of strain Massilia sp. TW-1.</title>
        <authorList>
            <person name="Chaudhary D.K."/>
        </authorList>
    </citation>
    <scope>NUCLEOTIDE SEQUENCE [LARGE SCALE GENOMIC DNA]</scope>
    <source>
        <strain evidence="2 3">TW-1</strain>
    </source>
</reference>
<dbReference type="InterPro" id="IPR008579">
    <property type="entry name" value="UGlyAH_Cupin_dom"/>
</dbReference>
<evidence type="ECO:0000259" key="1">
    <source>
        <dbReference type="Pfam" id="PF05899"/>
    </source>
</evidence>
<dbReference type="PANTHER" id="PTHR40943:SF1">
    <property type="entry name" value="CYTOPLASMIC PROTEIN"/>
    <property type="match status" value="1"/>
</dbReference>
<accession>A0ABX0PMN5</accession>
<feature type="domain" description="(S)-ureidoglycine aminohydrolase cupin" evidence="1">
    <location>
        <begin position="168"/>
        <end position="241"/>
    </location>
</feature>
<protein>
    <submittedName>
        <fullName evidence="2">DUF861 domain-containing protein</fullName>
    </submittedName>
</protein>
<evidence type="ECO:0000313" key="2">
    <source>
        <dbReference type="EMBL" id="NIA57684.1"/>
    </source>
</evidence>